<proteinExistence type="predicted"/>
<evidence type="ECO:0000313" key="1">
    <source>
        <dbReference type="EMBL" id="TDD71033.1"/>
    </source>
</evidence>
<accession>A0A4R5AER7</accession>
<dbReference type="Proteomes" id="UP000295217">
    <property type="component" value="Unassembled WGS sequence"/>
</dbReference>
<comment type="caution">
    <text evidence="1">The sequence shown here is derived from an EMBL/GenBank/DDBJ whole genome shotgun (WGS) entry which is preliminary data.</text>
</comment>
<dbReference type="RefSeq" id="WP_132102585.1">
    <property type="nucleotide sequence ID" value="NZ_SMLB01000007.1"/>
</dbReference>
<evidence type="ECO:0000313" key="2">
    <source>
        <dbReference type="Proteomes" id="UP000295217"/>
    </source>
</evidence>
<name>A0A4R5AER7_9ACTN</name>
<reference evidence="1 2" key="1">
    <citation type="submission" date="2019-02" db="EMBL/GenBank/DDBJ databases">
        <title>Draft genome sequences of novel Actinobacteria.</title>
        <authorList>
            <person name="Sahin N."/>
            <person name="Ay H."/>
            <person name="Saygin H."/>
        </authorList>
    </citation>
    <scope>NUCLEOTIDE SEQUENCE [LARGE SCALE GENOMIC DNA]</scope>
    <source>
        <strain evidence="1 2">8K307</strain>
    </source>
</reference>
<dbReference type="AlphaFoldDB" id="A0A4R5AER7"/>
<dbReference type="OrthoDB" id="3579108at2"/>
<protein>
    <submittedName>
        <fullName evidence="1">Uncharacterized protein</fullName>
    </submittedName>
</protein>
<gene>
    <name evidence="1" type="ORF">E1262_07870</name>
</gene>
<keyword evidence="2" id="KW-1185">Reference proteome</keyword>
<dbReference type="EMBL" id="SMLB01000007">
    <property type="protein sequence ID" value="TDD71033.1"/>
    <property type="molecule type" value="Genomic_DNA"/>
</dbReference>
<sequence length="73" mass="8496">MPKQQEVVRKIVLETLMRKIEADHYPSSTMLDYIESLLTEEDIADYVALLAEHVDQDHYPSIPMLQRLLRLAA</sequence>
<organism evidence="1 2">
    <name type="scientific">Jiangella aurantiaca</name>
    <dbReference type="NCBI Taxonomy" id="2530373"/>
    <lineage>
        <taxon>Bacteria</taxon>
        <taxon>Bacillati</taxon>
        <taxon>Actinomycetota</taxon>
        <taxon>Actinomycetes</taxon>
        <taxon>Jiangellales</taxon>
        <taxon>Jiangellaceae</taxon>
        <taxon>Jiangella</taxon>
    </lineage>
</organism>